<keyword evidence="1" id="KW-0677">Repeat</keyword>
<feature type="repeat" description="ANK" evidence="3">
    <location>
        <begin position="48"/>
        <end position="80"/>
    </location>
</feature>
<protein>
    <submittedName>
        <fullName evidence="4">Uncharacterized protein</fullName>
    </submittedName>
</protein>
<dbReference type="PROSITE" id="PS50297">
    <property type="entry name" value="ANK_REP_REGION"/>
    <property type="match status" value="2"/>
</dbReference>
<dbReference type="Gene3D" id="1.25.40.20">
    <property type="entry name" value="Ankyrin repeat-containing domain"/>
    <property type="match status" value="1"/>
</dbReference>
<keyword evidence="2 3" id="KW-0040">ANK repeat</keyword>
<dbReference type="PANTHER" id="PTHR24166:SF48">
    <property type="entry name" value="PROTEIN VAPYRIN"/>
    <property type="match status" value="1"/>
</dbReference>
<sequence>MLDAGWDLNSATDSAGKTTLHRAAQVGNEVAVKMLLDAGVKVDPITRWNETPLHFAVRNGRLGAVKQLVAAGASLSKETFGGDNALQVARKYRMTSIVDFLSPAASQS</sequence>
<dbReference type="InterPro" id="IPR036770">
    <property type="entry name" value="Ankyrin_rpt-contain_sf"/>
</dbReference>
<dbReference type="SUPFAM" id="SSF48403">
    <property type="entry name" value="Ankyrin repeat"/>
    <property type="match status" value="1"/>
</dbReference>
<accession>A0A7S4B6E0</accession>
<feature type="repeat" description="ANK" evidence="3">
    <location>
        <begin position="15"/>
        <end position="47"/>
    </location>
</feature>
<reference evidence="4" key="1">
    <citation type="submission" date="2021-01" db="EMBL/GenBank/DDBJ databases">
        <authorList>
            <person name="Corre E."/>
            <person name="Pelletier E."/>
            <person name="Niang G."/>
            <person name="Scheremetjew M."/>
            <person name="Finn R."/>
            <person name="Kale V."/>
            <person name="Holt S."/>
            <person name="Cochrane G."/>
            <person name="Meng A."/>
            <person name="Brown T."/>
            <person name="Cohen L."/>
        </authorList>
    </citation>
    <scope>NUCLEOTIDE SEQUENCE</scope>
    <source>
        <strain evidence="4">CCMP645</strain>
    </source>
</reference>
<dbReference type="PANTHER" id="PTHR24166">
    <property type="entry name" value="ROLLING PEBBLES, ISOFORM B"/>
    <property type="match status" value="1"/>
</dbReference>
<dbReference type="PROSITE" id="PS50088">
    <property type="entry name" value="ANK_REPEAT"/>
    <property type="match status" value="2"/>
</dbReference>
<dbReference type="SMART" id="SM00248">
    <property type="entry name" value="ANK"/>
    <property type="match status" value="2"/>
</dbReference>
<evidence type="ECO:0000256" key="2">
    <source>
        <dbReference type="ARBA" id="ARBA00023043"/>
    </source>
</evidence>
<gene>
    <name evidence="4" type="ORF">PCAR00345_LOCUS8395</name>
</gene>
<dbReference type="EMBL" id="HBIZ01013801">
    <property type="protein sequence ID" value="CAE0755807.1"/>
    <property type="molecule type" value="Transcribed_RNA"/>
</dbReference>
<dbReference type="Pfam" id="PF12796">
    <property type="entry name" value="Ank_2"/>
    <property type="match status" value="1"/>
</dbReference>
<evidence type="ECO:0000256" key="1">
    <source>
        <dbReference type="ARBA" id="ARBA00022737"/>
    </source>
</evidence>
<name>A0A7S4B6E0_CHRCT</name>
<dbReference type="InterPro" id="IPR050889">
    <property type="entry name" value="Dendritic_Spine_Reg/Scaffold"/>
</dbReference>
<organism evidence="4">
    <name type="scientific">Chrysotila carterae</name>
    <name type="common">Marine alga</name>
    <name type="synonym">Syracosphaera carterae</name>
    <dbReference type="NCBI Taxonomy" id="13221"/>
    <lineage>
        <taxon>Eukaryota</taxon>
        <taxon>Haptista</taxon>
        <taxon>Haptophyta</taxon>
        <taxon>Prymnesiophyceae</taxon>
        <taxon>Isochrysidales</taxon>
        <taxon>Isochrysidaceae</taxon>
        <taxon>Chrysotila</taxon>
    </lineage>
</organism>
<dbReference type="AlphaFoldDB" id="A0A7S4B6E0"/>
<evidence type="ECO:0000256" key="3">
    <source>
        <dbReference type="PROSITE-ProRule" id="PRU00023"/>
    </source>
</evidence>
<evidence type="ECO:0000313" key="4">
    <source>
        <dbReference type="EMBL" id="CAE0755807.1"/>
    </source>
</evidence>
<proteinExistence type="predicted"/>
<dbReference type="InterPro" id="IPR002110">
    <property type="entry name" value="Ankyrin_rpt"/>
</dbReference>